<protein>
    <submittedName>
        <fullName evidence="1">Chromosome partitioning ATPase</fullName>
    </submittedName>
</protein>
<organism evidence="1 2">
    <name type="scientific">Staphylococcus gallinarum</name>
    <dbReference type="NCBI Taxonomy" id="1293"/>
    <lineage>
        <taxon>Bacteria</taxon>
        <taxon>Bacillati</taxon>
        <taxon>Bacillota</taxon>
        <taxon>Bacilli</taxon>
        <taxon>Bacillales</taxon>
        <taxon>Staphylococcaceae</taxon>
        <taxon>Staphylococcus</taxon>
    </lineage>
</organism>
<sequence>MLTIEQVKSIVGEIKDPIIGVPLKESEGIVDVSIKEEIEHVSVKIAIAQLGGQPQLELQMAIVEALKEMERTR</sequence>
<dbReference type="Proteomes" id="UP000255277">
    <property type="component" value="Unassembled WGS sequence"/>
</dbReference>
<evidence type="ECO:0000313" key="1">
    <source>
        <dbReference type="EMBL" id="SUM34347.1"/>
    </source>
</evidence>
<gene>
    <name evidence="1" type="ORF">NCTC12195_03872</name>
</gene>
<dbReference type="AlphaFoldDB" id="A0A380FJG4"/>
<proteinExistence type="predicted"/>
<reference evidence="1 2" key="1">
    <citation type="submission" date="2018-06" db="EMBL/GenBank/DDBJ databases">
        <authorList>
            <consortium name="Pathogen Informatics"/>
            <person name="Doyle S."/>
        </authorList>
    </citation>
    <scope>NUCLEOTIDE SEQUENCE [LARGE SCALE GENOMIC DNA]</scope>
    <source>
        <strain evidence="1 2">NCTC12195</strain>
    </source>
</reference>
<dbReference type="EMBL" id="UHDK01000001">
    <property type="protein sequence ID" value="SUM34347.1"/>
    <property type="molecule type" value="Genomic_DNA"/>
</dbReference>
<evidence type="ECO:0000313" key="2">
    <source>
        <dbReference type="Proteomes" id="UP000255277"/>
    </source>
</evidence>
<name>A0A380FJG4_STAGA</name>
<accession>A0A380FJG4</accession>